<evidence type="ECO:0000313" key="1">
    <source>
        <dbReference type="EMBL" id="KAJ8675202.1"/>
    </source>
</evidence>
<keyword evidence="2" id="KW-1185">Reference proteome</keyword>
<name>A0ACC2NVP0_9HYME</name>
<evidence type="ECO:0000313" key="2">
    <source>
        <dbReference type="Proteomes" id="UP001239111"/>
    </source>
</evidence>
<dbReference type="EMBL" id="CM056742">
    <property type="protein sequence ID" value="KAJ8675202.1"/>
    <property type="molecule type" value="Genomic_DNA"/>
</dbReference>
<comment type="caution">
    <text evidence="1">The sequence shown here is derived from an EMBL/GenBank/DDBJ whole genome shotgun (WGS) entry which is preliminary data.</text>
</comment>
<organism evidence="1 2">
    <name type="scientific">Eretmocerus hayati</name>
    <dbReference type="NCBI Taxonomy" id="131215"/>
    <lineage>
        <taxon>Eukaryota</taxon>
        <taxon>Metazoa</taxon>
        <taxon>Ecdysozoa</taxon>
        <taxon>Arthropoda</taxon>
        <taxon>Hexapoda</taxon>
        <taxon>Insecta</taxon>
        <taxon>Pterygota</taxon>
        <taxon>Neoptera</taxon>
        <taxon>Endopterygota</taxon>
        <taxon>Hymenoptera</taxon>
        <taxon>Apocrita</taxon>
        <taxon>Proctotrupomorpha</taxon>
        <taxon>Chalcidoidea</taxon>
        <taxon>Aphelinidae</taxon>
        <taxon>Aphelininae</taxon>
        <taxon>Eretmocerus</taxon>
    </lineage>
</organism>
<accession>A0ACC2NVP0</accession>
<proteinExistence type="predicted"/>
<dbReference type="Proteomes" id="UP001239111">
    <property type="component" value="Chromosome 2"/>
</dbReference>
<gene>
    <name evidence="1" type="ORF">QAD02_010988</name>
</gene>
<reference evidence="1" key="1">
    <citation type="submission" date="2023-04" db="EMBL/GenBank/DDBJ databases">
        <title>A chromosome-level genome assembly of the parasitoid wasp Eretmocerus hayati.</title>
        <authorList>
            <person name="Zhong Y."/>
            <person name="Liu S."/>
            <person name="Liu Y."/>
        </authorList>
    </citation>
    <scope>NUCLEOTIDE SEQUENCE</scope>
    <source>
        <strain evidence="1">ZJU_SS_LIU_2023</strain>
    </source>
</reference>
<sequence length="123" mass="13945">MSQSQIICCIGIDEIYVIEYINTAKESFWTANEDRKKLVEILEIDMTIKALSDDELKVIEVVSVVIVEVSKMSVGTIGGVIIVTVKVMVPEWPMRRSRRPVSVTIVGTEFQVTHMVRDFSRNL</sequence>
<protein>
    <submittedName>
        <fullName evidence="1">Uncharacterized protein</fullName>
    </submittedName>
</protein>